<evidence type="ECO:0000256" key="2">
    <source>
        <dbReference type="SAM" id="MobiDB-lite"/>
    </source>
</evidence>
<dbReference type="PANTHER" id="PTHR45653:SF10">
    <property type="entry name" value="MYOBLAST CITY, ISOFORM B"/>
    <property type="match status" value="1"/>
</dbReference>
<dbReference type="Pfam" id="PF16172">
    <property type="entry name" value="DOCK_N"/>
    <property type="match status" value="1"/>
</dbReference>
<dbReference type="InterPro" id="IPR027357">
    <property type="entry name" value="DOCKER_dom"/>
</dbReference>
<reference evidence="5" key="1">
    <citation type="journal article" date="2015" name="J. Biotechnol.">
        <title>The structure of the Cyberlindnera jadinii genome and its relation to Candida utilis analyzed by the occurrence of single nucleotide polymorphisms.</title>
        <authorList>
            <person name="Rupp O."/>
            <person name="Brinkrolf K."/>
            <person name="Buerth C."/>
            <person name="Kunigo M."/>
            <person name="Schneider J."/>
            <person name="Jaenicke S."/>
            <person name="Goesmann A."/>
            <person name="Puehler A."/>
            <person name="Jaeger K.-E."/>
            <person name="Ernst J.F."/>
        </authorList>
    </citation>
    <scope>NUCLEOTIDE SEQUENCE [LARGE SCALE GENOMIC DNA]</scope>
    <source>
        <strain evidence="5">ATCC 18201 / CBS 1600 / BCRC 20928 / JCM 3617 / NBRC 0987 / NRRL Y-1542</strain>
    </source>
</reference>
<dbReference type="GO" id="GO:0031267">
    <property type="term" value="F:small GTPase binding"/>
    <property type="evidence" value="ECO:0007669"/>
    <property type="project" value="TreeGrafter"/>
</dbReference>
<dbReference type="InterPro" id="IPR026791">
    <property type="entry name" value="DOCK"/>
</dbReference>
<sequence length="1900" mass="214460">MEHSSMQWSPLPMMAHGKVTRSFLPLDRYPSLKLSAFYKNLYFGDEVFLFESNSENWARGYQIVHPLPSDFIAKSSDLEKLPERQVSVVIVPLSHVEIIDRLPATSIFSPPSRSDFDNGSSAIPSVYDIQQAHTTARNADLADETPNERLKPPLPLMRLDNGHLMEEVIPSLSQLASHIYSLYSVAEYPLFEKLYDLFIQLNDITIQMRNNLLTKNEKLRTQKRVSLLLTNVSKLLSSKGVNRFDKSTYSRQLKSDTSGFESITARDIETGELFDYSNKDLKKQSEPNVIALNQISSALQPNFPIKNNLEGALVSKKVTKFDKVTPSQILVDFKDVSGTSVLNPQGFMGMTAYLYLRSAKKRLTEAFSIHIKNAADFSLDKISAALFRNIPGTEIDHGRIYLVATITEELEVPTKGNGEQPVKIKNPIAAGAADISRIFSRHKGALESGQAHQFTIKLFGSYVNKNDNTTLDPTNMNFGWGDLVDRIIAGSNKGVAVNPRAEKVVVSIKEYRDDLSNVAHDFDANIKTPIYQIRTCFFDPLVKAYDRIYLTLGKVNLLKNSEFPGDLLSLTMINNDPESRLALSKATDQLPVHAWDFPSVHSNEVIGETIKISNIERIGQNQTLKLKLYANFELRGTADIQIAQNGKIFEYNKNQIVNIMNGQNLVGSIEVTSHYVGKTYNIEPAFQRILGWSRIYTLPDQEDKLIETLKMLNQTPVQQAIKYFKELCVEVLRIFHAATVNNLDNLKLSSFYSFIHLLDLVVVRQEQYTYMYHQLVDLVTEKKVLPRCGIALLSISARYFGKAGTEWNYVGRTLCRVLPLLVKISLLSSIDNDTSCDGTALAWKGLSQSIIPFLQITKESMIPDQLNVLDYLDITLNHLKGLLTDDEVLEYAIALIGSVGTRGLVNEDSNSLISKEKQIYISKLFLIRRFLDAGIFSDNTSNEWTEKFFYHAALWSIESYASPNVDVEIYRLANSCLISLCSISWRIILKEEKQSYSLPRSMARLSLVIAQQFVKAHNYCRTNGFFEPKRTYTNIFPNAFPFPELITDSTVSEVVLVEVLVELGIIYSFMVKIGKHVTSGQGYSAILTAALDDHIFNESEYFVKLFSKDDLLTLVQTNRILIQSSFFPSNKWISLYAVLIEGATTSSELIKFIMICNHIPSAEDSDQFDRSLWSKYIKSLLTTSASFPASICHLAEVPRKAAWKITQDIRSRCASVLNQCWDCLGWDSLQRDYVRFGLKRTAGYQAEFIQNDYGILDELVVFCLQRNSFCQIVGVKVLWSIMISELLVQESCEDPPANKLIDVERGCLMGLDKFFNSEKYVPGLYEQRNFIARLKMAVKLDPEDESFNDVYSFIQNLSEFLEIYNDLNSVPNGEEYDDERTFHNLDISRHLMRVSNGKKFISALDDMYESNIQKNNFVQAALCLELMASTFEWNPHQMLPSSFKPKLPAQTAFERKELLYKRIAENLIKGNKLEKAVLTYKELADAYDKVNFDLKGLNFVHTQLASLFTGLEALDRATPTYFAVSFLGLGFPKTVRSRSFIYEGLPFEQISSIHNRLLRLHSGSKIVGDKDVEALMKHPPPGKFLNIATVKPHLDFNSHHGKLSSAARLYMQNKDLKFFTTSRMIQKSTSVLDLWVEEIIYETYDVFPTLMNRSEIYRVHTTKLSPILNALRTLTTKTQDLVNSEAAASKAISTGESRSSIFNELSRNLSGTVDSPVNGGIGQYREFFNQPVDPEDEDAINEISLLRSAFENLTITIHRSLIVHGHLVPDKLRESHALLISMFEKNFAKEIASTGLKISELENALPPPQMTKTHSMASTIETTISSSNSTDSLPQRSTMLGNGNNTASSSRVSSISHGLSRVSTKSSDNATTSTQTTQSNSTSSSGGRRKFSLQWRQSRQ</sequence>
<dbReference type="InterPro" id="IPR043161">
    <property type="entry name" value="DOCK_C_lobe_A"/>
</dbReference>
<feature type="compositionally biased region" description="Low complexity" evidence="2">
    <location>
        <begin position="1866"/>
        <end position="1885"/>
    </location>
</feature>
<feature type="region of interest" description="Disordered" evidence="2">
    <location>
        <begin position="1823"/>
        <end position="1900"/>
    </location>
</feature>
<proteinExistence type="inferred from homology"/>
<accession>A0A0H5CJE9</accession>
<dbReference type="GO" id="GO:0007264">
    <property type="term" value="P:small GTPase-mediated signal transduction"/>
    <property type="evidence" value="ECO:0007669"/>
    <property type="project" value="InterPro"/>
</dbReference>
<evidence type="ECO:0000256" key="1">
    <source>
        <dbReference type="PROSITE-ProRule" id="PRU00984"/>
    </source>
</evidence>
<gene>
    <name evidence="4" type="ORF">BN1211_5534</name>
</gene>
<dbReference type="InterPro" id="IPR046773">
    <property type="entry name" value="DOCKER_Lobe_C"/>
</dbReference>
<comment type="similarity">
    <text evidence="1">Belongs to the DOCK family.</text>
</comment>
<evidence type="ECO:0000313" key="4">
    <source>
        <dbReference type="EMBL" id="CEP24654.1"/>
    </source>
</evidence>
<dbReference type="CDD" id="cd11684">
    <property type="entry name" value="DHR2_DOCK"/>
    <property type="match status" value="1"/>
</dbReference>
<dbReference type="PANTHER" id="PTHR45653">
    <property type="entry name" value="DEDICATOR OF CYTOKINESIS"/>
    <property type="match status" value="1"/>
</dbReference>
<organism evidence="4 5">
    <name type="scientific">Cyberlindnera jadinii (strain ATCC 18201 / CBS 1600 / BCRC 20928 / JCM 3617 / NBRC 0987 / NRRL Y-1542)</name>
    <name type="common">Torula yeast</name>
    <name type="synonym">Candida utilis</name>
    <dbReference type="NCBI Taxonomy" id="983966"/>
    <lineage>
        <taxon>Eukaryota</taxon>
        <taxon>Fungi</taxon>
        <taxon>Dikarya</taxon>
        <taxon>Ascomycota</taxon>
        <taxon>Saccharomycotina</taxon>
        <taxon>Saccharomycetes</taxon>
        <taxon>Phaffomycetales</taxon>
        <taxon>Phaffomycetaceae</taxon>
        <taxon>Cyberlindnera</taxon>
    </lineage>
</organism>
<dbReference type="InterPro" id="IPR057500">
    <property type="entry name" value="C2_DCK1_4th"/>
</dbReference>
<dbReference type="GO" id="GO:0005737">
    <property type="term" value="C:cytoplasm"/>
    <property type="evidence" value="ECO:0007669"/>
    <property type="project" value="TreeGrafter"/>
</dbReference>
<dbReference type="GO" id="GO:0005886">
    <property type="term" value="C:plasma membrane"/>
    <property type="evidence" value="ECO:0007669"/>
    <property type="project" value="TreeGrafter"/>
</dbReference>
<dbReference type="EMBL" id="CDQK01000006">
    <property type="protein sequence ID" value="CEP24654.1"/>
    <property type="molecule type" value="Genomic_DNA"/>
</dbReference>
<name>A0A0H5CJE9_CYBJN</name>
<dbReference type="GO" id="GO:0005085">
    <property type="term" value="F:guanyl-nucleotide exchange factor activity"/>
    <property type="evidence" value="ECO:0007669"/>
    <property type="project" value="InterPro"/>
</dbReference>
<dbReference type="Gene3D" id="1.20.58.740">
    <property type="match status" value="1"/>
</dbReference>
<feature type="domain" description="DOCKER" evidence="3">
    <location>
        <begin position="1391"/>
        <end position="1799"/>
    </location>
</feature>
<protein>
    <recommendedName>
        <fullName evidence="3">DOCKER domain-containing protein</fullName>
    </recommendedName>
</protein>
<dbReference type="Proteomes" id="UP000038830">
    <property type="component" value="Unassembled WGS sequence"/>
</dbReference>
<dbReference type="PROSITE" id="PS51651">
    <property type="entry name" value="DOCKER"/>
    <property type="match status" value="1"/>
</dbReference>
<dbReference type="InterPro" id="IPR032376">
    <property type="entry name" value="DOCK_N"/>
</dbReference>
<dbReference type="Pfam" id="PF20421">
    <property type="entry name" value="DHR-2_Lobe_C"/>
    <property type="match status" value="1"/>
</dbReference>
<feature type="compositionally biased region" description="Polar residues" evidence="2">
    <location>
        <begin position="1833"/>
        <end position="1865"/>
    </location>
</feature>
<dbReference type="Pfam" id="PF25338">
    <property type="entry name" value="C2_DCK_4th"/>
    <property type="match status" value="1"/>
</dbReference>
<evidence type="ECO:0000313" key="5">
    <source>
        <dbReference type="Proteomes" id="UP000038830"/>
    </source>
</evidence>
<feature type="compositionally biased region" description="Low complexity" evidence="2">
    <location>
        <begin position="1823"/>
        <end position="1832"/>
    </location>
</feature>
<dbReference type="Gene3D" id="1.25.40.410">
    <property type="match status" value="1"/>
</dbReference>
<evidence type="ECO:0000259" key="3">
    <source>
        <dbReference type="PROSITE" id="PS51651"/>
    </source>
</evidence>
<dbReference type="InterPro" id="IPR043162">
    <property type="entry name" value="DOCK_C_lobe_C"/>
</dbReference>